<feature type="domain" description="Fibronectin type-III" evidence="3">
    <location>
        <begin position="1152"/>
        <end position="1244"/>
    </location>
</feature>
<dbReference type="SUPFAM" id="SSF49265">
    <property type="entry name" value="Fibronectin type III"/>
    <property type="match status" value="5"/>
</dbReference>
<feature type="region of interest" description="Disordered" evidence="1">
    <location>
        <begin position="1261"/>
        <end position="1291"/>
    </location>
</feature>
<evidence type="ECO:0000313" key="4">
    <source>
        <dbReference type="EMBL" id="CAB3246635.1"/>
    </source>
</evidence>
<feature type="compositionally biased region" description="Low complexity" evidence="1">
    <location>
        <begin position="178"/>
        <end position="195"/>
    </location>
</feature>
<proteinExistence type="evidence at transcript level"/>
<feature type="compositionally biased region" description="Polar residues" evidence="1">
    <location>
        <begin position="196"/>
        <end position="215"/>
    </location>
</feature>
<dbReference type="PROSITE" id="PS50853">
    <property type="entry name" value="FN3"/>
    <property type="match status" value="9"/>
</dbReference>
<dbReference type="Gene3D" id="2.60.40.10">
    <property type="entry name" value="Immunoglobulins"/>
    <property type="match status" value="9"/>
</dbReference>
<feature type="domain" description="Fibronectin type-III" evidence="3">
    <location>
        <begin position="346"/>
        <end position="451"/>
    </location>
</feature>
<feature type="domain" description="Fibronectin type-III" evidence="3">
    <location>
        <begin position="1056"/>
        <end position="1148"/>
    </location>
</feature>
<dbReference type="InterPro" id="IPR003961">
    <property type="entry name" value="FN3_dom"/>
</dbReference>
<feature type="region of interest" description="Disordered" evidence="1">
    <location>
        <begin position="154"/>
        <end position="278"/>
    </location>
</feature>
<feature type="domain" description="Fibronectin type-III" evidence="3">
    <location>
        <begin position="643"/>
        <end position="736"/>
    </location>
</feature>
<accession>A0A6F9DCE3</accession>
<dbReference type="PANTHER" id="PTHR24099">
    <property type="entry name" value="E3 UBIQUITIN-PROTEIN LIGASE TRIM36-RELATED"/>
    <property type="match status" value="1"/>
</dbReference>
<evidence type="ECO:0000259" key="3">
    <source>
        <dbReference type="PROSITE" id="PS50853"/>
    </source>
</evidence>
<dbReference type="InterPro" id="IPR050617">
    <property type="entry name" value="E3_ligase_FN3/SPRY"/>
</dbReference>
<dbReference type="FunFam" id="2.60.40.10:FF:000373">
    <property type="entry name" value="fibronectin type-III domain-containing protein 3A isoform X1"/>
    <property type="match status" value="1"/>
</dbReference>
<protein>
    <submittedName>
        <fullName evidence="4">Fibronectin type-III domain-containing protein 3A-like</fullName>
    </submittedName>
</protein>
<feature type="domain" description="Fibronectin type-III" evidence="3">
    <location>
        <begin position="948"/>
        <end position="1055"/>
    </location>
</feature>
<evidence type="ECO:0000256" key="2">
    <source>
        <dbReference type="SAM" id="Phobius"/>
    </source>
</evidence>
<feature type="domain" description="Fibronectin type-III" evidence="3">
    <location>
        <begin position="740"/>
        <end position="838"/>
    </location>
</feature>
<keyword evidence="2" id="KW-0812">Transmembrane</keyword>
<keyword evidence="2" id="KW-0472">Membrane</keyword>
<feature type="transmembrane region" description="Helical" evidence="2">
    <location>
        <begin position="1328"/>
        <end position="1350"/>
    </location>
</feature>
<dbReference type="CDD" id="cd00063">
    <property type="entry name" value="FN3"/>
    <property type="match status" value="9"/>
</dbReference>
<dbReference type="Pfam" id="PF00041">
    <property type="entry name" value="fn3"/>
    <property type="match status" value="8"/>
</dbReference>
<keyword evidence="2" id="KW-1133">Transmembrane helix</keyword>
<feature type="compositionally biased region" description="Basic and acidic residues" evidence="1">
    <location>
        <begin position="216"/>
        <end position="226"/>
    </location>
</feature>
<dbReference type="FunFam" id="2.60.40.10:FF:001846">
    <property type="entry name" value="Uncharacterized protein, isoform E"/>
    <property type="match status" value="1"/>
</dbReference>
<feature type="domain" description="Fibronectin type-III" evidence="3">
    <location>
        <begin position="455"/>
        <end position="547"/>
    </location>
</feature>
<organism evidence="4">
    <name type="scientific">Phallusia mammillata</name>
    <dbReference type="NCBI Taxonomy" id="59560"/>
    <lineage>
        <taxon>Eukaryota</taxon>
        <taxon>Metazoa</taxon>
        <taxon>Chordata</taxon>
        <taxon>Tunicata</taxon>
        <taxon>Ascidiacea</taxon>
        <taxon>Phlebobranchia</taxon>
        <taxon>Ascidiidae</taxon>
        <taxon>Phallusia</taxon>
    </lineage>
</organism>
<sequence>MPVPTMENSNVATNRTPEYDHHLQRSEGLCHTNERVYDRENPSSENVILVQVNPGETFTIQDDGSYRSIPGPAQVPMVFNNGAIPTINVPPGYISQVIEENGVRKVVVLPSTSTPGLDSPNTILAHHAYHQPHLPFHSFIQSPVQPAIFQHSMIPSRPDGSMQFAPPIAAYFPDENHPTGLSDSSLSSPNNSTHSINNPPMHSGSPLPNSLSTAERMSKKLQERQQRNQPPKNSPESSSSLTSSPSSSSSFVPSQSASPDSHNMPFSNGHPQNTSFINLSPEHIGQHHIAHFTIPNRQTFPVFPKNMQLITDRVKLAENDHQTSNDVKGTSQSEGGCSTLSDLLSSISKPTVLDLKPRKVHLVWPQLTTQSRNVTDELQNSLDSKVINFELMLSCQKKSPGKFEVVYSGLNRFYQLTDLRPATDYCAKVLAMCDAHKGQPSELLTFHTPSCEPDTPAPPKLSSRTKNNILLKWVAPADNGEKIVKYHLEWDEGNHGSGFQLLFSSSQKQYKVTKLSPAHSYKFRLAAENKIGTSGWSTEVCYQTAGTVPTSPEAPRLVKATVKSLSLQWLRASGDVTSFTLEMDESAGYGFRPIYNGLDTKFTVKNLRRSYHYRFRLCCHNNEGKGKWSSVVSFLTCPDKPQAPGKPKVKGIVHAKFFKLTWDAPNDDGGSDVQFYTMEMSRERNRPMKVIYTGADQECLVEDLEPGHTYRLRVFCSTAGGASLPSEVAMVTTPPVISGACDAPMIALRPKPTCLTVKWDSPQYAGGTSVSHYEVSCKPSGDPTVEGTAPVIAYKGAERECTVGGLRPGTQYDFQVRPINKVGIGPWSEPLLAVTSAGTPEKVDLPVATVLSATSVHIQWQSPTDNGAEIIGYRVQWGSAESSMSVVTVGPVLSHHLHCLTPNTIYLFTVQAVNSVGQGAVSDVGSVTTLPSCPQRVINLRQTVTETTDDDEICGSMSSQTGSAIQWDAPHDNGCEITSYKIHVAEQRPRGQRKDVVDGTESKVSDHVYEVEPDATVYCFDDLKPDTQYSIKVCAVNSIGCGSFSEAVELRTRPLPPDAPALSCVQTTSNSLKLKWGDGKSSFTNSIQYLLQMRDKNGRFVTVYRGSSCSHRIHRLNEDTTYRFRINASNSEGEGQFSAEFAATTSVQMPPIMEAPSVSSVQPTSCEISWQKVDSIKGDTIQYRLSLENLSDPKSKMEQTCDRSRYLLDRLTPDTEYRLRVAAVRQYHAGIVQTPTDTDESEEQEQGVTLLQSTFSAASTFHTQTGEQSDEVTPRLTPRTEEAPVSDSSVTVDQRHVTVADEASPQQQPPEFSVVAASESISENKRSAIWLAVYLLFAIFMAFAAQIYVVK</sequence>
<feature type="compositionally biased region" description="Polar residues" evidence="1">
    <location>
        <begin position="264"/>
        <end position="278"/>
    </location>
</feature>
<dbReference type="InterPro" id="IPR013783">
    <property type="entry name" value="Ig-like_fold"/>
</dbReference>
<dbReference type="EMBL" id="LR785235">
    <property type="protein sequence ID" value="CAB3246635.1"/>
    <property type="molecule type" value="mRNA"/>
</dbReference>
<feature type="domain" description="Fibronectin type-III" evidence="3">
    <location>
        <begin position="839"/>
        <end position="932"/>
    </location>
</feature>
<name>A0A6F9DCE3_9ASCI</name>
<dbReference type="PANTHER" id="PTHR24099:SF11">
    <property type="entry name" value="FIBRONECTIN TYPE III DOMAIN-CONTAINING 3BA-RELATED"/>
    <property type="match status" value="1"/>
</dbReference>
<dbReference type="InterPro" id="IPR036116">
    <property type="entry name" value="FN3_sf"/>
</dbReference>
<dbReference type="PRINTS" id="PR00014">
    <property type="entry name" value="FNTYPEIII"/>
</dbReference>
<evidence type="ECO:0000256" key="1">
    <source>
        <dbReference type="SAM" id="MobiDB-lite"/>
    </source>
</evidence>
<feature type="region of interest" description="Disordered" evidence="1">
    <location>
        <begin position="1"/>
        <end position="25"/>
    </location>
</feature>
<gene>
    <name evidence="4" type="primary">Fndc3a</name>
</gene>
<dbReference type="SMART" id="SM00060">
    <property type="entry name" value="FN3"/>
    <property type="match status" value="9"/>
</dbReference>
<reference evidence="4" key="1">
    <citation type="submission" date="2020-04" db="EMBL/GenBank/DDBJ databases">
        <authorList>
            <person name="Neveu A P."/>
        </authorList>
    </citation>
    <scope>NUCLEOTIDE SEQUENCE</scope>
    <source>
        <tissue evidence="4">Whole embryo</tissue>
    </source>
</reference>
<feature type="domain" description="Fibronectin type-III" evidence="3">
    <location>
        <begin position="551"/>
        <end position="639"/>
    </location>
</feature>
<feature type="compositionally biased region" description="Polar residues" evidence="1">
    <location>
        <begin position="1"/>
        <end position="16"/>
    </location>
</feature>
<feature type="compositionally biased region" description="Low complexity" evidence="1">
    <location>
        <begin position="230"/>
        <end position="261"/>
    </location>
</feature>